<dbReference type="PROSITE" id="PS00895">
    <property type="entry name" value="3_HYDROXYISOBUT_DH"/>
    <property type="match status" value="1"/>
</dbReference>
<comment type="similarity">
    <text evidence="1">Belongs to the HIBADH-related family.</text>
</comment>
<sequence length="289" mass="31040">MKTFRVSFVGLGVMGSPMAGHLASAGHSVTVYNRTVSRADEWCARHQGQSASTVREAGREQDVVFMCVGDDTDVIAVGTQLLAVMQAGSILVDHTTASAAVARQLHQEAKERGIGFIDAPVSGGQAGAENGQLTVMCGGERDYFEKVEPIMACYARHSQLLGECGSGQLAKMMNQICIAGIVQGLAEALHFGQQAGLDCEQVINVISKGAAQSWQMENRAQTMLKGEYEFGFAVDWMRKDLAIALDEARRNGSTLALTALVDQYYADVQKSGGSRWDTSSLLTRLSKPE</sequence>
<dbReference type="Gene3D" id="3.40.50.720">
    <property type="entry name" value="NAD(P)-binding Rossmann-like Domain"/>
    <property type="match status" value="1"/>
</dbReference>
<dbReference type="InterPro" id="IPR036291">
    <property type="entry name" value="NAD(P)-bd_dom_sf"/>
</dbReference>
<reference evidence="6 7" key="1">
    <citation type="submission" date="2020-03" db="EMBL/GenBank/DDBJ databases">
        <title>Alteromonas ponticola sp. nov., isolated from seawater.</title>
        <authorList>
            <person name="Yoon J.-H."/>
            <person name="Kim Y.-O."/>
        </authorList>
    </citation>
    <scope>NUCLEOTIDE SEQUENCE [LARGE SCALE GENOMIC DNA]</scope>
    <source>
        <strain evidence="6 7">MYP5</strain>
    </source>
</reference>
<comment type="caution">
    <text evidence="6">The sequence shown here is derived from an EMBL/GenBank/DDBJ whole genome shotgun (WGS) entry which is preliminary data.</text>
</comment>
<evidence type="ECO:0000256" key="2">
    <source>
        <dbReference type="ARBA" id="ARBA00023002"/>
    </source>
</evidence>
<dbReference type="InterPro" id="IPR002204">
    <property type="entry name" value="3-OH-isobutyrate_DH-rel_CS"/>
</dbReference>
<dbReference type="InterPro" id="IPR008927">
    <property type="entry name" value="6-PGluconate_DH-like_C_sf"/>
</dbReference>
<organism evidence="6 7">
    <name type="scientific">Alteromonas ponticola</name>
    <dbReference type="NCBI Taxonomy" id="2720613"/>
    <lineage>
        <taxon>Bacteria</taxon>
        <taxon>Pseudomonadati</taxon>
        <taxon>Pseudomonadota</taxon>
        <taxon>Gammaproteobacteria</taxon>
        <taxon>Alteromonadales</taxon>
        <taxon>Alteromonadaceae</taxon>
        <taxon>Alteromonas/Salinimonas group</taxon>
        <taxon>Alteromonas</taxon>
    </lineage>
</organism>
<proteinExistence type="inferred from homology"/>
<feature type="domain" description="3-hydroxyisobutyrate dehydrogenase-like NAD-binding" evidence="5">
    <location>
        <begin position="165"/>
        <end position="283"/>
    </location>
</feature>
<dbReference type="PANTHER" id="PTHR43060">
    <property type="entry name" value="3-HYDROXYISOBUTYRATE DEHYDROGENASE-LIKE 1, MITOCHONDRIAL-RELATED"/>
    <property type="match status" value="1"/>
</dbReference>
<dbReference type="InterPro" id="IPR013328">
    <property type="entry name" value="6PGD_dom2"/>
</dbReference>
<dbReference type="InterPro" id="IPR006115">
    <property type="entry name" value="6PGDH_NADP-bd"/>
</dbReference>
<evidence type="ECO:0000313" key="6">
    <source>
        <dbReference type="EMBL" id="NMH58494.1"/>
    </source>
</evidence>
<dbReference type="Pfam" id="PF03446">
    <property type="entry name" value="NAD_binding_2"/>
    <property type="match status" value="1"/>
</dbReference>
<dbReference type="PANTHER" id="PTHR43060:SF15">
    <property type="entry name" value="3-HYDROXYISOBUTYRATE DEHYDROGENASE-LIKE 1, MITOCHONDRIAL-RELATED"/>
    <property type="match status" value="1"/>
</dbReference>
<name>A0ABX1QXD0_9ALTE</name>
<accession>A0ABX1QXD0</accession>
<protein>
    <submittedName>
        <fullName evidence="6">NAD(P)-dependent oxidoreductase</fullName>
    </submittedName>
</protein>
<evidence type="ECO:0000259" key="4">
    <source>
        <dbReference type="Pfam" id="PF03446"/>
    </source>
</evidence>
<keyword evidence="2" id="KW-0560">Oxidoreductase</keyword>
<evidence type="ECO:0000259" key="5">
    <source>
        <dbReference type="Pfam" id="PF14833"/>
    </source>
</evidence>
<gene>
    <name evidence="6" type="ORF">HCJ96_00460</name>
</gene>
<keyword evidence="3" id="KW-0520">NAD</keyword>
<dbReference type="Gene3D" id="1.10.1040.10">
    <property type="entry name" value="N-(1-d-carboxylethyl)-l-norvaline Dehydrogenase, domain 2"/>
    <property type="match status" value="1"/>
</dbReference>
<dbReference type="RefSeq" id="WP_169209065.1">
    <property type="nucleotide sequence ID" value="NZ_JAATNW010000001.1"/>
</dbReference>
<dbReference type="InterPro" id="IPR029154">
    <property type="entry name" value="HIBADH-like_NADP-bd"/>
</dbReference>
<evidence type="ECO:0000256" key="1">
    <source>
        <dbReference type="ARBA" id="ARBA00009080"/>
    </source>
</evidence>
<dbReference type="PIRSF" id="PIRSF000103">
    <property type="entry name" value="HIBADH"/>
    <property type="match status" value="1"/>
</dbReference>
<dbReference type="InterPro" id="IPR015815">
    <property type="entry name" value="HIBADH-related"/>
</dbReference>
<dbReference type="SUPFAM" id="SSF51735">
    <property type="entry name" value="NAD(P)-binding Rossmann-fold domains"/>
    <property type="match status" value="1"/>
</dbReference>
<dbReference type="EMBL" id="JAATNW010000001">
    <property type="protein sequence ID" value="NMH58494.1"/>
    <property type="molecule type" value="Genomic_DNA"/>
</dbReference>
<evidence type="ECO:0000313" key="7">
    <source>
        <dbReference type="Proteomes" id="UP000709336"/>
    </source>
</evidence>
<keyword evidence="7" id="KW-1185">Reference proteome</keyword>
<evidence type="ECO:0000256" key="3">
    <source>
        <dbReference type="ARBA" id="ARBA00023027"/>
    </source>
</evidence>
<dbReference type="Proteomes" id="UP000709336">
    <property type="component" value="Unassembled WGS sequence"/>
</dbReference>
<dbReference type="Pfam" id="PF14833">
    <property type="entry name" value="NAD_binding_11"/>
    <property type="match status" value="1"/>
</dbReference>
<feature type="domain" description="6-phosphogluconate dehydrogenase NADP-binding" evidence="4">
    <location>
        <begin position="6"/>
        <end position="158"/>
    </location>
</feature>
<dbReference type="SUPFAM" id="SSF48179">
    <property type="entry name" value="6-phosphogluconate dehydrogenase C-terminal domain-like"/>
    <property type="match status" value="1"/>
</dbReference>